<dbReference type="InterPro" id="IPR019887">
    <property type="entry name" value="Tscrpt_reg_AsnC/Lrp_C"/>
</dbReference>
<protein>
    <submittedName>
        <fullName evidence="7">Lrp/AsnC family transcriptional regulator</fullName>
    </submittedName>
</protein>
<feature type="domain" description="HTH asnC-type" evidence="6">
    <location>
        <begin position="184"/>
        <end position="223"/>
    </location>
</feature>
<dbReference type="InterPro" id="IPR019888">
    <property type="entry name" value="Tscrpt_reg_AsnC-like"/>
</dbReference>
<dbReference type="AlphaFoldDB" id="A0A949JP71"/>
<dbReference type="Gene3D" id="3.30.70.920">
    <property type="match status" value="1"/>
</dbReference>
<dbReference type="GO" id="GO:0005829">
    <property type="term" value="C:cytosol"/>
    <property type="evidence" value="ECO:0007669"/>
    <property type="project" value="TreeGrafter"/>
</dbReference>
<dbReference type="PANTHER" id="PTHR30154">
    <property type="entry name" value="LEUCINE-RESPONSIVE REGULATORY PROTEIN"/>
    <property type="match status" value="1"/>
</dbReference>
<proteinExistence type="predicted"/>
<evidence type="ECO:0000313" key="8">
    <source>
        <dbReference type="Proteomes" id="UP000694501"/>
    </source>
</evidence>
<dbReference type="GO" id="GO:0043200">
    <property type="term" value="P:response to amino acid"/>
    <property type="evidence" value="ECO:0007669"/>
    <property type="project" value="TreeGrafter"/>
</dbReference>
<evidence type="ECO:0000256" key="4">
    <source>
        <dbReference type="SAM" id="MobiDB-lite"/>
    </source>
</evidence>
<keyword evidence="2" id="KW-0238">DNA-binding</keyword>
<feature type="domain" description="Transcription regulator AsnC/Lrp ligand binding" evidence="5">
    <location>
        <begin position="77"/>
        <end position="145"/>
    </location>
</feature>
<organism evidence="7 8">
    <name type="scientific">Streptomyces tardus</name>
    <dbReference type="NCBI Taxonomy" id="2780544"/>
    <lineage>
        <taxon>Bacteria</taxon>
        <taxon>Bacillati</taxon>
        <taxon>Actinomycetota</taxon>
        <taxon>Actinomycetes</taxon>
        <taxon>Kitasatosporales</taxon>
        <taxon>Streptomycetaceae</taxon>
        <taxon>Streptomyces</taxon>
    </lineage>
</organism>
<evidence type="ECO:0000313" key="7">
    <source>
        <dbReference type="EMBL" id="MBU7597730.1"/>
    </source>
</evidence>
<evidence type="ECO:0000256" key="1">
    <source>
        <dbReference type="ARBA" id="ARBA00023015"/>
    </source>
</evidence>
<evidence type="ECO:0000256" key="2">
    <source>
        <dbReference type="ARBA" id="ARBA00023125"/>
    </source>
</evidence>
<dbReference type="Gene3D" id="1.10.10.10">
    <property type="entry name" value="Winged helix-like DNA-binding domain superfamily/Winged helix DNA-binding domain"/>
    <property type="match status" value="2"/>
</dbReference>
<dbReference type="InterPro" id="IPR036390">
    <property type="entry name" value="WH_DNA-bd_sf"/>
</dbReference>
<evidence type="ECO:0000256" key="3">
    <source>
        <dbReference type="ARBA" id="ARBA00023163"/>
    </source>
</evidence>
<keyword evidence="8" id="KW-1185">Reference proteome</keyword>
<comment type="caution">
    <text evidence="7">The sequence shown here is derived from an EMBL/GenBank/DDBJ whole genome shotgun (WGS) entry which is preliminary data.</text>
</comment>
<dbReference type="GO" id="GO:0043565">
    <property type="term" value="F:sequence-specific DNA binding"/>
    <property type="evidence" value="ECO:0007669"/>
    <property type="project" value="InterPro"/>
</dbReference>
<dbReference type="InterPro" id="IPR011008">
    <property type="entry name" value="Dimeric_a/b-barrel"/>
</dbReference>
<dbReference type="RefSeq" id="WP_211042963.1">
    <property type="nucleotide sequence ID" value="NZ_JAELVF020000001.1"/>
</dbReference>
<name>A0A949JP71_9ACTN</name>
<gene>
    <name evidence="7" type="ORF">JGS22_008880</name>
</gene>
<feature type="domain" description="HTH asnC-type" evidence="6">
    <location>
        <begin position="11"/>
        <end position="50"/>
    </location>
</feature>
<dbReference type="Pfam" id="PF13404">
    <property type="entry name" value="HTH_AsnC-type"/>
    <property type="match status" value="2"/>
</dbReference>
<evidence type="ECO:0000259" key="6">
    <source>
        <dbReference type="Pfam" id="PF13404"/>
    </source>
</evidence>
<dbReference type="Pfam" id="PF01037">
    <property type="entry name" value="AsnC_trans_reg"/>
    <property type="match status" value="1"/>
</dbReference>
<accession>A0A949JP71</accession>
<keyword evidence="1" id="KW-0805">Transcription regulation</keyword>
<dbReference type="PRINTS" id="PR00033">
    <property type="entry name" value="HTHASNC"/>
</dbReference>
<dbReference type="PANTHER" id="PTHR30154:SF34">
    <property type="entry name" value="TRANSCRIPTIONAL REGULATOR AZLB"/>
    <property type="match status" value="1"/>
</dbReference>
<dbReference type="SUPFAM" id="SSF46785">
    <property type="entry name" value="Winged helix' DNA-binding domain"/>
    <property type="match status" value="1"/>
</dbReference>
<dbReference type="SUPFAM" id="SSF54909">
    <property type="entry name" value="Dimeric alpha+beta barrel"/>
    <property type="match status" value="1"/>
</dbReference>
<dbReference type="InterPro" id="IPR000485">
    <property type="entry name" value="AsnC-type_HTH_dom"/>
</dbReference>
<evidence type="ECO:0000259" key="5">
    <source>
        <dbReference type="Pfam" id="PF01037"/>
    </source>
</evidence>
<dbReference type="SMART" id="SM00344">
    <property type="entry name" value="HTH_ASNC"/>
    <property type="match status" value="1"/>
</dbReference>
<sequence>MKDSVRTPVELDETDLALAHALQIAPRAPWATVGAVLELSPVTVARRWSRITDAGVAWVTATGSPELWRSLCNAFISVNCEPALRSEVALSLARDPRTKSVMELASGPDIHVNAVTRDLPGLSRFVLDQVSRIPGVLRVETQITTRILTAGSAWRLDALSRAQQQALQRYAGEAGAAPMPRLSDADRALLLALAPDARRNIADLARLTGTNETAARRRLHRLEREGAVSFRCEVAQHVTGWPVTSLMWGSVPSADWRRACEQLGRLPQVRLLTTTSGSTNVFLSCWLHSLDAALDLEERVAVACPAFERADHAMVMRTVKRQGWILDDLGRRLSSAPIDPWYEDDVPPGPTPSAGGVAPTR</sequence>
<dbReference type="InterPro" id="IPR036388">
    <property type="entry name" value="WH-like_DNA-bd_sf"/>
</dbReference>
<dbReference type="EMBL" id="JAELVF020000001">
    <property type="protein sequence ID" value="MBU7597730.1"/>
    <property type="molecule type" value="Genomic_DNA"/>
</dbReference>
<reference evidence="7" key="1">
    <citation type="submission" date="2021-06" db="EMBL/GenBank/DDBJ databases">
        <title>Sequencing of actinobacteria type strains.</title>
        <authorList>
            <person name="Nguyen G.-S."/>
            <person name="Wentzel A."/>
        </authorList>
    </citation>
    <scope>NUCLEOTIDE SEQUENCE</scope>
    <source>
        <strain evidence="7">P38-E01</strain>
    </source>
</reference>
<keyword evidence="3" id="KW-0804">Transcription</keyword>
<dbReference type="Proteomes" id="UP000694501">
    <property type="component" value="Unassembled WGS sequence"/>
</dbReference>
<feature type="region of interest" description="Disordered" evidence="4">
    <location>
        <begin position="340"/>
        <end position="361"/>
    </location>
</feature>